<dbReference type="EMBL" id="JACSQB010000061">
    <property type="protein sequence ID" value="MBD8047036.1"/>
    <property type="molecule type" value="Genomic_DNA"/>
</dbReference>
<feature type="transmembrane region" description="Helical" evidence="2">
    <location>
        <begin position="50"/>
        <end position="70"/>
    </location>
</feature>
<reference evidence="4 5" key="1">
    <citation type="submission" date="2020-08" db="EMBL/GenBank/DDBJ databases">
        <title>A Genomic Blueprint of the Chicken Gut Microbiome.</title>
        <authorList>
            <person name="Gilroy R."/>
            <person name="Ravi A."/>
            <person name="Getino M."/>
            <person name="Pursley I."/>
            <person name="Horton D.L."/>
            <person name="Alikhan N.-F."/>
            <person name="Baker D."/>
            <person name="Gharbi K."/>
            <person name="Hall N."/>
            <person name="Watson M."/>
            <person name="Adriaenssens E.M."/>
            <person name="Foster-Nyarko E."/>
            <person name="Jarju S."/>
            <person name="Secka A."/>
            <person name="Antonio M."/>
            <person name="Oren A."/>
            <person name="Chaudhuri R."/>
            <person name="La Ragione R.M."/>
            <person name="Hildebrand F."/>
            <person name="Pallen M.J."/>
        </authorList>
    </citation>
    <scope>NUCLEOTIDE SEQUENCE [LARGE SCALE GENOMIC DNA]</scope>
    <source>
        <strain evidence="4 5">N37</strain>
    </source>
</reference>
<dbReference type="InterPro" id="IPR016047">
    <property type="entry name" value="M23ase_b-sheet_dom"/>
</dbReference>
<dbReference type="SUPFAM" id="SSF51261">
    <property type="entry name" value="Duplicated hybrid motif"/>
    <property type="match status" value="1"/>
</dbReference>
<evidence type="ECO:0000313" key="4">
    <source>
        <dbReference type="EMBL" id="MBD8047036.1"/>
    </source>
</evidence>
<keyword evidence="1" id="KW-0732">Signal</keyword>
<comment type="caution">
    <text evidence="4">The sequence shown here is derived from an EMBL/GenBank/DDBJ whole genome shotgun (WGS) entry which is preliminary data.</text>
</comment>
<dbReference type="PANTHER" id="PTHR21666">
    <property type="entry name" value="PEPTIDASE-RELATED"/>
    <property type="match status" value="1"/>
</dbReference>
<feature type="domain" description="M23ase beta-sheet core" evidence="3">
    <location>
        <begin position="159"/>
        <end position="246"/>
    </location>
</feature>
<dbReference type="InterPro" id="IPR050570">
    <property type="entry name" value="Cell_wall_metabolism_enzyme"/>
</dbReference>
<evidence type="ECO:0000256" key="1">
    <source>
        <dbReference type="ARBA" id="ARBA00022729"/>
    </source>
</evidence>
<organism evidence="4 5">
    <name type="scientific">Clostridium faecium</name>
    <dbReference type="NCBI Taxonomy" id="2762223"/>
    <lineage>
        <taxon>Bacteria</taxon>
        <taxon>Bacillati</taxon>
        <taxon>Bacillota</taxon>
        <taxon>Clostridia</taxon>
        <taxon>Eubacteriales</taxon>
        <taxon>Clostridiaceae</taxon>
        <taxon>Clostridium</taxon>
    </lineage>
</organism>
<name>A0ABR8YSU0_9CLOT</name>
<gene>
    <name evidence="4" type="ORF">H9637_08290</name>
</gene>
<keyword evidence="2" id="KW-0812">Transmembrane</keyword>
<dbReference type="Proteomes" id="UP000627166">
    <property type="component" value="Unassembled WGS sequence"/>
</dbReference>
<dbReference type="CDD" id="cd12797">
    <property type="entry name" value="M23_peptidase"/>
    <property type="match status" value="1"/>
</dbReference>
<evidence type="ECO:0000313" key="5">
    <source>
        <dbReference type="Proteomes" id="UP000627166"/>
    </source>
</evidence>
<keyword evidence="5" id="KW-1185">Reference proteome</keyword>
<accession>A0ABR8YSU0</accession>
<keyword evidence="2" id="KW-0472">Membrane</keyword>
<dbReference type="InterPro" id="IPR011055">
    <property type="entry name" value="Dup_hybrid_motif"/>
</dbReference>
<keyword evidence="2" id="KW-1133">Transmembrane helix</keyword>
<dbReference type="Pfam" id="PF01551">
    <property type="entry name" value="Peptidase_M23"/>
    <property type="match status" value="1"/>
</dbReference>
<proteinExistence type="predicted"/>
<dbReference type="Gene3D" id="2.70.70.10">
    <property type="entry name" value="Glucose Permease (Domain IIA)"/>
    <property type="match status" value="1"/>
</dbReference>
<dbReference type="RefSeq" id="WP_191740010.1">
    <property type="nucleotide sequence ID" value="NZ_JACSQB010000061.1"/>
</dbReference>
<evidence type="ECO:0000259" key="3">
    <source>
        <dbReference type="Pfam" id="PF01551"/>
    </source>
</evidence>
<dbReference type="PANTHER" id="PTHR21666:SF289">
    <property type="entry name" value="L-ALA--D-GLU ENDOPEPTIDASE"/>
    <property type="match status" value="1"/>
</dbReference>
<evidence type="ECO:0000256" key="2">
    <source>
        <dbReference type="SAM" id="Phobius"/>
    </source>
</evidence>
<protein>
    <submittedName>
        <fullName evidence="4">M23 family metallopeptidase</fullName>
    </submittedName>
</protein>
<sequence>MGSYNEQYEKYYSALTRNKRAYYQKNKLNKERGKNISLWSWSQGNYANKFIIQLSIVVFFIVAFLGCKIYKNQYTDKFYNLSKTMINKNYDYKEIVEKVRTVDIQDIENMSIKLIEKIKIGFVGGRTIDEEIQNDYSLPVSSQKIYGNNKWDKSINETLKLQVYEDMEIKSCNAGKVKKIDNDKLGDYVLIDHGRGIESKYYNLSDIYVAVGQSVEKDEAIGKVKGNSEDPKTFYFEILYMGKTQNVYSYMVT</sequence>